<dbReference type="EMBL" id="WEHX01000037">
    <property type="protein sequence ID" value="KAB7659769.1"/>
    <property type="molecule type" value="Genomic_DNA"/>
</dbReference>
<dbReference type="SMART" id="SM00900">
    <property type="entry name" value="FMN_bind"/>
    <property type="match status" value="1"/>
</dbReference>
<dbReference type="OrthoDB" id="9156445at2"/>
<feature type="chain" id="PRO_5044633347" evidence="1">
    <location>
        <begin position="20"/>
        <end position="109"/>
    </location>
</feature>
<keyword evidence="1" id="KW-0732">Signal</keyword>
<dbReference type="InterPro" id="IPR007329">
    <property type="entry name" value="FMN-bd"/>
</dbReference>
<accession>A0A6I1EGP8</accession>
<keyword evidence="6" id="KW-1185">Reference proteome</keyword>
<evidence type="ECO:0000256" key="1">
    <source>
        <dbReference type="SAM" id="SignalP"/>
    </source>
</evidence>
<proteinExistence type="predicted"/>
<dbReference type="Pfam" id="PF04205">
    <property type="entry name" value="FMN_bind"/>
    <property type="match status" value="1"/>
</dbReference>
<name>A0A6I1EGP8_9BURK</name>
<dbReference type="Gene3D" id="3.90.1010.20">
    <property type="match status" value="1"/>
</dbReference>
<evidence type="ECO:0000313" key="3">
    <source>
        <dbReference type="EMBL" id="KAB7652468.1"/>
    </source>
</evidence>
<feature type="domain" description="FMN-binding" evidence="2">
    <location>
        <begin position="33"/>
        <end position="108"/>
    </location>
</feature>
<dbReference type="RefSeq" id="WP_139688600.1">
    <property type="nucleotide sequence ID" value="NZ_WEHW01000003.1"/>
</dbReference>
<dbReference type="AlphaFoldDB" id="A0A6I1EGP8"/>
<organism evidence="4 5">
    <name type="scientific">Sutterella seckii</name>
    <dbReference type="NCBI Taxonomy" id="1944635"/>
    <lineage>
        <taxon>Bacteria</taxon>
        <taxon>Pseudomonadati</taxon>
        <taxon>Pseudomonadota</taxon>
        <taxon>Betaproteobacteria</taxon>
        <taxon>Burkholderiales</taxon>
        <taxon>Sutterellaceae</taxon>
        <taxon>Sutterella</taxon>
    </lineage>
</organism>
<sequence>MKKIIVAAAAALLAVGAQAATYKDGSYTGEGKGRESVITVQVDVKGGKIADVKVVKHGETEMIIAAPIEQMIPEIVKKNGVEGVDSVGGATLSSEGIKAAVKDALSKAQ</sequence>
<evidence type="ECO:0000313" key="6">
    <source>
        <dbReference type="Proteomes" id="UP000469462"/>
    </source>
</evidence>
<evidence type="ECO:0000313" key="5">
    <source>
        <dbReference type="Proteomes" id="UP000430564"/>
    </source>
</evidence>
<dbReference type="Proteomes" id="UP000430564">
    <property type="component" value="Unassembled WGS sequence"/>
</dbReference>
<protein>
    <submittedName>
        <fullName evidence="4">FMN-binding protein</fullName>
    </submittedName>
</protein>
<gene>
    <name evidence="4" type="ORF">GBM95_06675</name>
    <name evidence="3" type="ORF">GBM96_02330</name>
</gene>
<dbReference type="Proteomes" id="UP000469462">
    <property type="component" value="Unassembled WGS sequence"/>
</dbReference>
<comment type="caution">
    <text evidence="4">The sequence shown here is derived from an EMBL/GenBank/DDBJ whole genome shotgun (WGS) entry which is preliminary data.</text>
</comment>
<dbReference type="GO" id="GO:0010181">
    <property type="term" value="F:FMN binding"/>
    <property type="evidence" value="ECO:0007669"/>
    <property type="project" value="InterPro"/>
</dbReference>
<dbReference type="EMBL" id="WEHW01000003">
    <property type="protein sequence ID" value="KAB7652468.1"/>
    <property type="molecule type" value="Genomic_DNA"/>
</dbReference>
<evidence type="ECO:0000259" key="2">
    <source>
        <dbReference type="SMART" id="SM00900"/>
    </source>
</evidence>
<reference evidence="5 6" key="1">
    <citation type="submission" date="2019-10" db="EMBL/GenBank/DDBJ databases">
        <title>Genome diversity of Sutterella seckii.</title>
        <authorList>
            <person name="Chaplin A.V."/>
            <person name="Sokolova S.R."/>
            <person name="Mosin K.A."/>
            <person name="Ivanova E.L."/>
            <person name="Kochetkova T.O."/>
            <person name="Goltsov A.Y."/>
            <person name="Trofimov D.Y."/>
            <person name="Efimov B.A."/>
        </authorList>
    </citation>
    <scope>NUCLEOTIDE SEQUENCE [LARGE SCALE GENOMIC DNA]</scope>
    <source>
        <strain evidence="3 6">ASD3426</strain>
        <strain evidence="4 5">ASD393</strain>
    </source>
</reference>
<evidence type="ECO:0000313" key="4">
    <source>
        <dbReference type="EMBL" id="KAB7659769.1"/>
    </source>
</evidence>
<feature type="signal peptide" evidence="1">
    <location>
        <begin position="1"/>
        <end position="19"/>
    </location>
</feature>
<dbReference type="GO" id="GO:0016020">
    <property type="term" value="C:membrane"/>
    <property type="evidence" value="ECO:0007669"/>
    <property type="project" value="InterPro"/>
</dbReference>